<dbReference type="Proteomes" id="UP001341840">
    <property type="component" value="Unassembled WGS sequence"/>
</dbReference>
<evidence type="ECO:0000313" key="1">
    <source>
        <dbReference type="EMBL" id="MED6211985.1"/>
    </source>
</evidence>
<sequence length="79" mass="9375">MQNKKMRMDSEVDENEKKLKFTKDNCDEDVRISVLGRIVLKRRTRLCCSKCSENIGVDRILDDPRLILEDFRRSYSTYG</sequence>
<reference evidence="1 2" key="1">
    <citation type="journal article" date="2023" name="Plants (Basel)">
        <title>Bridging the Gap: Combining Genomics and Transcriptomics Approaches to Understand Stylosanthes scabra, an Orphan Legume from the Brazilian Caatinga.</title>
        <authorList>
            <person name="Ferreira-Neto J.R.C."/>
            <person name="da Silva M.D."/>
            <person name="Binneck E."/>
            <person name="de Melo N.F."/>
            <person name="da Silva R.H."/>
            <person name="de Melo A.L.T.M."/>
            <person name="Pandolfi V."/>
            <person name="Bustamante F.O."/>
            <person name="Brasileiro-Vidal A.C."/>
            <person name="Benko-Iseppon A.M."/>
        </authorList>
    </citation>
    <scope>NUCLEOTIDE SEQUENCE [LARGE SCALE GENOMIC DNA]</scope>
    <source>
        <tissue evidence="1">Leaves</tissue>
    </source>
</reference>
<keyword evidence="2" id="KW-1185">Reference proteome</keyword>
<protein>
    <submittedName>
        <fullName evidence="1">Uncharacterized protein</fullName>
    </submittedName>
</protein>
<name>A0ABU6YRJ5_9FABA</name>
<comment type="caution">
    <text evidence="1">The sequence shown here is derived from an EMBL/GenBank/DDBJ whole genome shotgun (WGS) entry which is preliminary data.</text>
</comment>
<dbReference type="EMBL" id="JASCZI010242753">
    <property type="protein sequence ID" value="MED6211985.1"/>
    <property type="molecule type" value="Genomic_DNA"/>
</dbReference>
<organism evidence="1 2">
    <name type="scientific">Stylosanthes scabra</name>
    <dbReference type="NCBI Taxonomy" id="79078"/>
    <lineage>
        <taxon>Eukaryota</taxon>
        <taxon>Viridiplantae</taxon>
        <taxon>Streptophyta</taxon>
        <taxon>Embryophyta</taxon>
        <taxon>Tracheophyta</taxon>
        <taxon>Spermatophyta</taxon>
        <taxon>Magnoliopsida</taxon>
        <taxon>eudicotyledons</taxon>
        <taxon>Gunneridae</taxon>
        <taxon>Pentapetalae</taxon>
        <taxon>rosids</taxon>
        <taxon>fabids</taxon>
        <taxon>Fabales</taxon>
        <taxon>Fabaceae</taxon>
        <taxon>Papilionoideae</taxon>
        <taxon>50 kb inversion clade</taxon>
        <taxon>dalbergioids sensu lato</taxon>
        <taxon>Dalbergieae</taxon>
        <taxon>Pterocarpus clade</taxon>
        <taxon>Stylosanthes</taxon>
    </lineage>
</organism>
<proteinExistence type="predicted"/>
<gene>
    <name evidence="1" type="ORF">PIB30_078771</name>
</gene>
<evidence type="ECO:0000313" key="2">
    <source>
        <dbReference type="Proteomes" id="UP001341840"/>
    </source>
</evidence>
<accession>A0ABU6YRJ5</accession>